<dbReference type="GO" id="GO:0005886">
    <property type="term" value="C:plasma membrane"/>
    <property type="evidence" value="ECO:0007669"/>
    <property type="project" value="UniProtKB-SubCell"/>
</dbReference>
<keyword evidence="7" id="KW-0653">Protein transport</keyword>
<evidence type="ECO:0000256" key="6">
    <source>
        <dbReference type="ARBA" id="ARBA00022692"/>
    </source>
</evidence>
<comment type="similarity">
    <text evidence="2">Belongs to the YajC family.</text>
</comment>
<evidence type="ECO:0000313" key="12">
    <source>
        <dbReference type="EMBL" id="SNS29213.1"/>
    </source>
</evidence>
<keyword evidence="4" id="KW-0813">Transport</keyword>
<evidence type="ECO:0000256" key="9">
    <source>
        <dbReference type="ARBA" id="ARBA00023010"/>
    </source>
</evidence>
<reference evidence="12 13" key="1">
    <citation type="submission" date="2017-06" db="EMBL/GenBank/DDBJ databases">
        <authorList>
            <person name="Kim H.J."/>
            <person name="Triplett B.A."/>
        </authorList>
    </citation>
    <scope>NUCLEOTIDE SEQUENCE [LARGE SCALE GENOMIC DNA]</scope>
    <source>
        <strain evidence="12 13">DSM 18704</strain>
    </source>
</reference>
<evidence type="ECO:0000256" key="3">
    <source>
        <dbReference type="ARBA" id="ARBA00014962"/>
    </source>
</evidence>
<comment type="subcellular location">
    <subcellularLocation>
        <location evidence="1">Cell membrane</location>
        <topology evidence="1">Single-pass membrane protein</topology>
    </subcellularLocation>
</comment>
<keyword evidence="6 11" id="KW-0812">Transmembrane</keyword>
<dbReference type="SMART" id="SM01323">
    <property type="entry name" value="YajC"/>
    <property type="match status" value="1"/>
</dbReference>
<dbReference type="PRINTS" id="PR01853">
    <property type="entry name" value="YAJCTRNLCASE"/>
</dbReference>
<evidence type="ECO:0000256" key="4">
    <source>
        <dbReference type="ARBA" id="ARBA00022448"/>
    </source>
</evidence>
<evidence type="ECO:0000256" key="10">
    <source>
        <dbReference type="ARBA" id="ARBA00023136"/>
    </source>
</evidence>
<evidence type="ECO:0000256" key="2">
    <source>
        <dbReference type="ARBA" id="ARBA00006742"/>
    </source>
</evidence>
<keyword evidence="5" id="KW-1003">Cell membrane</keyword>
<evidence type="ECO:0000256" key="7">
    <source>
        <dbReference type="ARBA" id="ARBA00022927"/>
    </source>
</evidence>
<keyword evidence="8 11" id="KW-1133">Transmembrane helix</keyword>
<dbReference type="Proteomes" id="UP000198356">
    <property type="component" value="Unassembled WGS sequence"/>
</dbReference>
<dbReference type="EMBL" id="FZOU01000001">
    <property type="protein sequence ID" value="SNS29213.1"/>
    <property type="molecule type" value="Genomic_DNA"/>
</dbReference>
<dbReference type="AlphaFoldDB" id="A0A239DBZ4"/>
<dbReference type="PANTHER" id="PTHR33909">
    <property type="entry name" value="SEC TRANSLOCON ACCESSORY COMPLEX SUBUNIT YAJC"/>
    <property type="match status" value="1"/>
</dbReference>
<evidence type="ECO:0000313" key="13">
    <source>
        <dbReference type="Proteomes" id="UP000198356"/>
    </source>
</evidence>
<evidence type="ECO:0000256" key="5">
    <source>
        <dbReference type="ARBA" id="ARBA00022475"/>
    </source>
</evidence>
<evidence type="ECO:0000256" key="8">
    <source>
        <dbReference type="ARBA" id="ARBA00022989"/>
    </source>
</evidence>
<dbReference type="NCBIfam" id="TIGR00739">
    <property type="entry name" value="yajC"/>
    <property type="match status" value="1"/>
</dbReference>
<feature type="transmembrane region" description="Helical" evidence="11">
    <location>
        <begin position="47"/>
        <end position="69"/>
    </location>
</feature>
<organism evidence="12 13">
    <name type="scientific">Granulicella rosea</name>
    <dbReference type="NCBI Taxonomy" id="474952"/>
    <lineage>
        <taxon>Bacteria</taxon>
        <taxon>Pseudomonadati</taxon>
        <taxon>Acidobacteriota</taxon>
        <taxon>Terriglobia</taxon>
        <taxon>Terriglobales</taxon>
        <taxon>Acidobacteriaceae</taxon>
        <taxon>Granulicella</taxon>
    </lineage>
</organism>
<dbReference type="PANTHER" id="PTHR33909:SF1">
    <property type="entry name" value="SEC TRANSLOCON ACCESSORY COMPLEX SUBUNIT YAJC"/>
    <property type="match status" value="1"/>
</dbReference>
<sequence>MSLASGCNVSRKKLAAVLCEIAGAVARLVSTEVNLLATWLFQSVGGFNLSSLTSIAPLVLMFVAFYFLLIVPNQRKQKTWAAMLAALKSGDRVTTNGGLRGTILQVKDDTVTLRLPPDGLKVEVVKSAIATVTTDEPAK</sequence>
<dbReference type="InterPro" id="IPR003849">
    <property type="entry name" value="Preprotein_translocase_YajC"/>
</dbReference>
<evidence type="ECO:0000256" key="1">
    <source>
        <dbReference type="ARBA" id="ARBA00004162"/>
    </source>
</evidence>
<name>A0A239DBZ4_9BACT</name>
<proteinExistence type="inferred from homology"/>
<keyword evidence="9" id="KW-0811">Translocation</keyword>
<protein>
    <recommendedName>
        <fullName evidence="3">Sec translocon accessory complex subunit YajC</fullName>
    </recommendedName>
</protein>
<dbReference type="Pfam" id="PF02699">
    <property type="entry name" value="YajC"/>
    <property type="match status" value="1"/>
</dbReference>
<keyword evidence="10 11" id="KW-0472">Membrane</keyword>
<accession>A0A239DBZ4</accession>
<keyword evidence="13" id="KW-1185">Reference proteome</keyword>
<evidence type="ECO:0000256" key="11">
    <source>
        <dbReference type="SAM" id="Phobius"/>
    </source>
</evidence>
<gene>
    <name evidence="12" type="ORF">SAMN05421770_101367</name>
</gene>
<dbReference type="GO" id="GO:0015031">
    <property type="term" value="P:protein transport"/>
    <property type="evidence" value="ECO:0007669"/>
    <property type="project" value="UniProtKB-KW"/>
</dbReference>